<evidence type="ECO:0000313" key="8">
    <source>
        <dbReference type="EMBL" id="JAP85673.1"/>
    </source>
</evidence>
<evidence type="ECO:0000256" key="3">
    <source>
        <dbReference type="ARBA" id="ARBA00023134"/>
    </source>
</evidence>
<keyword evidence="2" id="KW-0378">Hydrolase</keyword>
<keyword evidence="3" id="KW-0342">GTP-binding</keyword>
<dbReference type="CDD" id="cd01851">
    <property type="entry name" value="GBP"/>
    <property type="match status" value="1"/>
</dbReference>
<dbReference type="Gene3D" id="1.20.58.420">
    <property type="entry name" value="AHSP"/>
    <property type="match status" value="1"/>
</dbReference>
<dbReference type="PROSITE" id="PS51715">
    <property type="entry name" value="G_GB1_RHD3"/>
    <property type="match status" value="1"/>
</dbReference>
<dbReference type="InterPro" id="IPR027417">
    <property type="entry name" value="P-loop_NTPase"/>
</dbReference>
<dbReference type="Gene3D" id="3.40.50.300">
    <property type="entry name" value="P-loop containing nucleotide triphosphate hydrolases"/>
    <property type="match status" value="1"/>
</dbReference>
<dbReference type="InterPro" id="IPR030386">
    <property type="entry name" value="G_GB1_RHD3_dom"/>
</dbReference>
<evidence type="ECO:0000256" key="6">
    <source>
        <dbReference type="SAM" id="Phobius"/>
    </source>
</evidence>
<keyword evidence="6" id="KW-1133">Transmembrane helix</keyword>
<reference evidence="8" key="1">
    <citation type="journal article" date="2016" name="Ticks Tick Borne Dis.">
        <title>De novo assembly and annotation of the salivary gland transcriptome of Rhipicephalus appendiculatus male and female ticks during blood feeding.</title>
        <authorList>
            <person name="de Castro M.H."/>
            <person name="de Klerk D."/>
            <person name="Pienaar R."/>
            <person name="Latif A.A."/>
            <person name="Rees D.J."/>
            <person name="Mans B.J."/>
        </authorList>
    </citation>
    <scope>NUCLEOTIDE SEQUENCE</scope>
    <source>
        <tissue evidence="8">Salivary glands</tissue>
    </source>
</reference>
<evidence type="ECO:0000256" key="5">
    <source>
        <dbReference type="SAM" id="Coils"/>
    </source>
</evidence>
<keyword evidence="1" id="KW-0547">Nucleotide-binding</keyword>
<keyword evidence="6" id="KW-0812">Transmembrane</keyword>
<evidence type="ECO:0000259" key="7">
    <source>
        <dbReference type="PROSITE" id="PS51715"/>
    </source>
</evidence>
<name>A0A131Z2P0_RHIAP</name>
<dbReference type="GO" id="GO:0005525">
    <property type="term" value="F:GTP binding"/>
    <property type="evidence" value="ECO:0007669"/>
    <property type="project" value="UniProtKB-KW"/>
</dbReference>
<organism evidence="8">
    <name type="scientific">Rhipicephalus appendiculatus</name>
    <name type="common">Brown ear tick</name>
    <dbReference type="NCBI Taxonomy" id="34631"/>
    <lineage>
        <taxon>Eukaryota</taxon>
        <taxon>Metazoa</taxon>
        <taxon>Ecdysozoa</taxon>
        <taxon>Arthropoda</taxon>
        <taxon>Chelicerata</taxon>
        <taxon>Arachnida</taxon>
        <taxon>Acari</taxon>
        <taxon>Parasitiformes</taxon>
        <taxon>Ixodida</taxon>
        <taxon>Ixodoidea</taxon>
        <taxon>Ixodidae</taxon>
        <taxon>Rhipicephalinae</taxon>
        <taxon>Rhipicephalus</taxon>
        <taxon>Rhipicephalus</taxon>
    </lineage>
</organism>
<dbReference type="EMBL" id="GEDV01002884">
    <property type="protein sequence ID" value="JAP85673.1"/>
    <property type="molecule type" value="Transcribed_RNA"/>
</dbReference>
<dbReference type="GO" id="GO:0003924">
    <property type="term" value="F:GTPase activity"/>
    <property type="evidence" value="ECO:0007669"/>
    <property type="project" value="InterPro"/>
</dbReference>
<evidence type="ECO:0000256" key="2">
    <source>
        <dbReference type="ARBA" id="ARBA00022801"/>
    </source>
</evidence>
<dbReference type="SUPFAM" id="SSF48340">
    <property type="entry name" value="Interferon-induced guanylate-binding protein 1 (GBP1), C-terminal domain"/>
    <property type="match status" value="1"/>
</dbReference>
<accession>A0A131Z2P0</accession>
<feature type="domain" description="GB1/RHD3-type G" evidence="7">
    <location>
        <begin position="34"/>
        <end position="278"/>
    </location>
</feature>
<dbReference type="AlphaFoldDB" id="A0A131Z2P0"/>
<dbReference type="SUPFAM" id="SSF52540">
    <property type="entry name" value="P-loop containing nucleoside triphosphate hydrolases"/>
    <property type="match status" value="1"/>
</dbReference>
<evidence type="ECO:0000256" key="4">
    <source>
        <dbReference type="PROSITE-ProRule" id="PRU01052"/>
    </source>
</evidence>
<dbReference type="InterPro" id="IPR036543">
    <property type="entry name" value="Guanylate-bd_C_sf"/>
</dbReference>
<evidence type="ECO:0000256" key="1">
    <source>
        <dbReference type="ARBA" id="ARBA00022741"/>
    </source>
</evidence>
<feature type="coiled-coil region" evidence="5">
    <location>
        <begin position="409"/>
        <end position="502"/>
    </location>
</feature>
<dbReference type="InterPro" id="IPR015894">
    <property type="entry name" value="Guanylate-bd_N"/>
</dbReference>
<keyword evidence="5" id="KW-0175">Coiled coil</keyword>
<dbReference type="PANTHER" id="PTHR10751">
    <property type="entry name" value="GUANYLATE BINDING PROTEIN"/>
    <property type="match status" value="1"/>
</dbReference>
<dbReference type="Pfam" id="PF02263">
    <property type="entry name" value="GBP"/>
    <property type="match status" value="1"/>
</dbReference>
<proteinExistence type="inferred from homology"/>
<comment type="similarity">
    <text evidence="4">Belongs to the TRAFAC class dynamin-like GTPase superfamily. GB1/RHD3 GTPase family.</text>
</comment>
<sequence>MGKQEQIVSFGEDQTIQLNKDALERILLAPKVRNKPVAVVSITGAFREGKSFLLNFLLRYLASNDKTNWMGDDDTPLEGFSWSTSSERNTEGIHLWDEVFLVPTPEGGELAVLLMDTQGAFDSESSADETTKLFALSILTSSLQICNILHNLREDHLQHLQLVAEYGMHAKEDTKGYPFQRLVLLIRDWQYPDDNAYGATGGLNLLKKFMSSSTGQHRENKDLRERLPSCFSSFQCFLMPNPGKETTRKSFDGSLRKLDEDFEQQLGVLVPWLVAAENLEAKKIAGKTITCQQLMNYLTAHVDVLKDGKRVRVATMLQATVEESNRNAKDEATTFYAERLRQLTYNTAEELEERHKVLLEEAKQFFLKYRKMGDRHVERKYLDMLEKDIKEHFVIYSFEMRLSVLEVTEKQVMERLNALHKRSEELKQEETELQRQREQLASSSTDVTQKLRELEKKKAVFKQEREELTMTTDELRDMQIMLEEERKQVEEKKTALLSVSKKTILGTAIATALLVPSTAALTVFAPPAGIALGAVTAAVIGTLAKAASDKARLTQE</sequence>
<keyword evidence="6" id="KW-0472">Membrane</keyword>
<protein>
    <submittedName>
        <fullName evidence="8">Atlastin 2</fullName>
    </submittedName>
</protein>
<feature type="transmembrane region" description="Helical" evidence="6">
    <location>
        <begin position="530"/>
        <end position="547"/>
    </location>
</feature>